<protein>
    <submittedName>
        <fullName evidence="2">Uncharacterized protein</fullName>
    </submittedName>
</protein>
<comment type="caution">
    <text evidence="2">The sequence shown here is derived from an EMBL/GenBank/DDBJ whole genome shotgun (WGS) entry which is preliminary data.</text>
</comment>
<dbReference type="RefSeq" id="WP_353543052.1">
    <property type="nucleotide sequence ID" value="NZ_BAABRN010000037.1"/>
</dbReference>
<accession>A0ABP9VCV9</accession>
<dbReference type="Proteomes" id="UP001458946">
    <property type="component" value="Unassembled WGS sequence"/>
</dbReference>
<evidence type="ECO:0000256" key="1">
    <source>
        <dbReference type="SAM" id="MobiDB-lite"/>
    </source>
</evidence>
<dbReference type="EMBL" id="BAABRN010000037">
    <property type="protein sequence ID" value="GAA5503079.1"/>
    <property type="molecule type" value="Genomic_DNA"/>
</dbReference>
<name>A0ABP9VCV9_9DEIO</name>
<sequence>MTDPKKTGLPADIGDQMSDRAGDYDESESGETETPTRGGVPIPDGEDMPEDVLDRDGSGTTFDAGNDIPR</sequence>
<evidence type="ECO:0000313" key="2">
    <source>
        <dbReference type="EMBL" id="GAA5503079.1"/>
    </source>
</evidence>
<reference evidence="2 3" key="1">
    <citation type="submission" date="2024-02" db="EMBL/GenBank/DDBJ databases">
        <title>Deinococcus xinjiangensis NBRC 107630.</title>
        <authorList>
            <person name="Ichikawa N."/>
            <person name="Katano-Makiyama Y."/>
            <person name="Hidaka K."/>
        </authorList>
    </citation>
    <scope>NUCLEOTIDE SEQUENCE [LARGE SCALE GENOMIC DNA]</scope>
    <source>
        <strain evidence="2 3">NBRC 107630</strain>
    </source>
</reference>
<gene>
    <name evidence="2" type="ORF">Dxin01_02828</name>
</gene>
<keyword evidence="3" id="KW-1185">Reference proteome</keyword>
<evidence type="ECO:0000313" key="3">
    <source>
        <dbReference type="Proteomes" id="UP001458946"/>
    </source>
</evidence>
<feature type="region of interest" description="Disordered" evidence="1">
    <location>
        <begin position="1"/>
        <end position="70"/>
    </location>
</feature>
<proteinExistence type="predicted"/>
<organism evidence="2 3">
    <name type="scientific">Deinococcus xinjiangensis</name>
    <dbReference type="NCBI Taxonomy" id="457454"/>
    <lineage>
        <taxon>Bacteria</taxon>
        <taxon>Thermotogati</taxon>
        <taxon>Deinococcota</taxon>
        <taxon>Deinococci</taxon>
        <taxon>Deinococcales</taxon>
        <taxon>Deinococcaceae</taxon>
        <taxon>Deinococcus</taxon>
    </lineage>
</organism>